<evidence type="ECO:0000256" key="6">
    <source>
        <dbReference type="ARBA" id="ARBA00022842"/>
    </source>
</evidence>
<evidence type="ECO:0000256" key="9">
    <source>
        <dbReference type="ARBA" id="ARBA00023229"/>
    </source>
</evidence>
<dbReference type="SUPFAM" id="SSF52518">
    <property type="entry name" value="Thiamin diphosphate-binding fold (THDP-binding)"/>
    <property type="match status" value="1"/>
</dbReference>
<dbReference type="Pfam" id="PF13292">
    <property type="entry name" value="DXP_synthase_N"/>
    <property type="match status" value="1"/>
</dbReference>
<organism evidence="12 13">
    <name type="scientific">Fusibacter tunisiensis</name>
    <dbReference type="NCBI Taxonomy" id="1008308"/>
    <lineage>
        <taxon>Bacteria</taxon>
        <taxon>Bacillati</taxon>
        <taxon>Bacillota</taxon>
        <taxon>Clostridia</taxon>
        <taxon>Eubacteriales</taxon>
        <taxon>Eubacteriales Family XII. Incertae Sedis</taxon>
        <taxon>Fusibacter</taxon>
    </lineage>
</organism>
<dbReference type="NCBIfam" id="TIGR00204">
    <property type="entry name" value="dxs"/>
    <property type="match status" value="1"/>
</dbReference>
<keyword evidence="8 10" id="KW-0786">Thiamine pyrophosphate</keyword>
<comment type="cofactor">
    <cofactor evidence="10">
        <name>thiamine diphosphate</name>
        <dbReference type="ChEBI" id="CHEBI:58937"/>
    </cofactor>
    <text evidence="10">Binds 1 thiamine pyrophosphate per subunit.</text>
</comment>
<evidence type="ECO:0000256" key="1">
    <source>
        <dbReference type="ARBA" id="ARBA00004980"/>
    </source>
</evidence>
<keyword evidence="4 10" id="KW-0808">Transferase</keyword>
<evidence type="ECO:0000313" key="12">
    <source>
        <dbReference type="EMBL" id="MBM7561561.1"/>
    </source>
</evidence>
<dbReference type="RefSeq" id="WP_204663187.1">
    <property type="nucleotide sequence ID" value="NZ_JAFBDT010000006.1"/>
</dbReference>
<feature type="binding site" evidence="10">
    <location>
        <position position="74"/>
    </location>
    <ligand>
        <name>thiamine diphosphate</name>
        <dbReference type="ChEBI" id="CHEBI:58937"/>
    </ligand>
</feature>
<dbReference type="SMART" id="SM00861">
    <property type="entry name" value="Transket_pyr"/>
    <property type="match status" value="1"/>
</dbReference>
<evidence type="ECO:0000256" key="8">
    <source>
        <dbReference type="ARBA" id="ARBA00023052"/>
    </source>
</evidence>
<dbReference type="InterPro" id="IPR029061">
    <property type="entry name" value="THDP-binding"/>
</dbReference>
<feature type="domain" description="Transketolase-like pyrimidine-binding" evidence="11">
    <location>
        <begin position="315"/>
        <end position="479"/>
    </location>
</feature>
<comment type="similarity">
    <text evidence="2 10">Belongs to the transketolase family. DXPS subfamily.</text>
</comment>
<evidence type="ECO:0000256" key="7">
    <source>
        <dbReference type="ARBA" id="ARBA00022977"/>
    </source>
</evidence>
<feature type="binding site" evidence="10">
    <location>
        <begin position="115"/>
        <end position="117"/>
    </location>
    <ligand>
        <name>thiamine diphosphate</name>
        <dbReference type="ChEBI" id="CHEBI:58937"/>
    </ligand>
</feature>
<protein>
    <recommendedName>
        <fullName evidence="10">1-deoxy-D-xylulose-5-phosphate synthase</fullName>
        <ecNumber evidence="10">2.2.1.7</ecNumber>
    </recommendedName>
    <alternativeName>
        <fullName evidence="10">1-deoxyxylulose-5-phosphate synthase</fullName>
        <shortName evidence="10">DXP synthase</shortName>
        <shortName evidence="10">DXPS</shortName>
    </alternativeName>
</protein>
<dbReference type="Pfam" id="PF02780">
    <property type="entry name" value="Transketolase_C"/>
    <property type="match status" value="1"/>
</dbReference>
<keyword evidence="13" id="KW-1185">Reference proteome</keyword>
<feature type="binding site" evidence="10">
    <location>
        <position position="146"/>
    </location>
    <ligand>
        <name>Mg(2+)</name>
        <dbReference type="ChEBI" id="CHEBI:18420"/>
    </ligand>
</feature>
<dbReference type="PROSITE" id="PS00802">
    <property type="entry name" value="TRANSKETOLASE_2"/>
    <property type="match status" value="1"/>
</dbReference>
<feature type="binding site" evidence="10">
    <location>
        <position position="287"/>
    </location>
    <ligand>
        <name>thiamine diphosphate</name>
        <dbReference type="ChEBI" id="CHEBI:58937"/>
    </ligand>
</feature>
<dbReference type="HAMAP" id="MF_00315">
    <property type="entry name" value="DXP_synth"/>
    <property type="match status" value="1"/>
</dbReference>
<dbReference type="InterPro" id="IPR033248">
    <property type="entry name" value="Transketolase_C"/>
</dbReference>
<dbReference type="Pfam" id="PF02779">
    <property type="entry name" value="Transket_pyr"/>
    <property type="match status" value="1"/>
</dbReference>
<dbReference type="CDD" id="cd02007">
    <property type="entry name" value="TPP_DXS"/>
    <property type="match status" value="1"/>
</dbReference>
<accession>A0ABS2MQ86</accession>
<dbReference type="Proteomes" id="UP000767854">
    <property type="component" value="Unassembled WGS sequence"/>
</dbReference>
<dbReference type="InterPro" id="IPR009014">
    <property type="entry name" value="Transketo_C/PFOR_II"/>
</dbReference>
<dbReference type="PANTHER" id="PTHR43322">
    <property type="entry name" value="1-D-DEOXYXYLULOSE 5-PHOSPHATE SYNTHASE-RELATED"/>
    <property type="match status" value="1"/>
</dbReference>
<comment type="catalytic activity">
    <reaction evidence="10">
        <text>D-glyceraldehyde 3-phosphate + pyruvate + H(+) = 1-deoxy-D-xylulose 5-phosphate + CO2</text>
        <dbReference type="Rhea" id="RHEA:12605"/>
        <dbReference type="ChEBI" id="CHEBI:15361"/>
        <dbReference type="ChEBI" id="CHEBI:15378"/>
        <dbReference type="ChEBI" id="CHEBI:16526"/>
        <dbReference type="ChEBI" id="CHEBI:57792"/>
        <dbReference type="ChEBI" id="CHEBI:59776"/>
        <dbReference type="EC" id="2.2.1.7"/>
    </reaction>
</comment>
<dbReference type="InterPro" id="IPR005475">
    <property type="entry name" value="Transketolase-like_Pyr-bd"/>
</dbReference>
<dbReference type="Gene3D" id="3.40.50.970">
    <property type="match status" value="2"/>
</dbReference>
<dbReference type="InterPro" id="IPR020826">
    <property type="entry name" value="Transketolase_BS"/>
</dbReference>
<evidence type="ECO:0000256" key="2">
    <source>
        <dbReference type="ARBA" id="ARBA00011081"/>
    </source>
</evidence>
<evidence type="ECO:0000259" key="11">
    <source>
        <dbReference type="SMART" id="SM00861"/>
    </source>
</evidence>
<dbReference type="SUPFAM" id="SSF52922">
    <property type="entry name" value="TK C-terminal domain-like"/>
    <property type="match status" value="1"/>
</dbReference>
<comment type="pathway">
    <text evidence="1 10">Metabolic intermediate biosynthesis; 1-deoxy-D-xylulose 5-phosphate biosynthesis; 1-deoxy-D-xylulose 5-phosphate from D-glyceraldehyde 3-phosphate and pyruvate: step 1/1.</text>
</comment>
<keyword evidence="5 10" id="KW-0479">Metal-binding</keyword>
<keyword evidence="6 10" id="KW-0460">Magnesium</keyword>
<dbReference type="PANTHER" id="PTHR43322:SF5">
    <property type="entry name" value="1-DEOXY-D-XYLULOSE-5-PHOSPHATE SYNTHASE, CHLOROPLASTIC"/>
    <property type="match status" value="1"/>
</dbReference>
<keyword evidence="9 10" id="KW-0414">Isoprene biosynthesis</keyword>
<dbReference type="EMBL" id="JAFBDT010000006">
    <property type="protein sequence ID" value="MBM7561561.1"/>
    <property type="molecule type" value="Genomic_DNA"/>
</dbReference>
<proteinExistence type="inferred from homology"/>
<dbReference type="NCBIfam" id="NF003933">
    <property type="entry name" value="PRK05444.2-2"/>
    <property type="match status" value="1"/>
</dbReference>
<dbReference type="GO" id="GO:0008661">
    <property type="term" value="F:1-deoxy-D-xylulose-5-phosphate synthase activity"/>
    <property type="evidence" value="ECO:0007669"/>
    <property type="project" value="UniProtKB-EC"/>
</dbReference>
<evidence type="ECO:0000313" key="13">
    <source>
        <dbReference type="Proteomes" id="UP000767854"/>
    </source>
</evidence>
<evidence type="ECO:0000256" key="4">
    <source>
        <dbReference type="ARBA" id="ARBA00022679"/>
    </source>
</evidence>
<comment type="caution">
    <text evidence="12">The sequence shown here is derived from an EMBL/GenBank/DDBJ whole genome shotgun (WGS) entry which is preliminary data.</text>
</comment>
<comment type="cofactor">
    <cofactor evidence="10">
        <name>Mg(2+)</name>
        <dbReference type="ChEBI" id="CHEBI:18420"/>
    </cofactor>
    <text evidence="10">Binds 1 Mg(2+) ion per subunit.</text>
</comment>
<feature type="binding site" evidence="10">
    <location>
        <begin position="147"/>
        <end position="148"/>
    </location>
    <ligand>
        <name>thiamine diphosphate</name>
        <dbReference type="ChEBI" id="CHEBI:58937"/>
    </ligand>
</feature>
<sequence length="620" mass="68160">MYKYLDGIKGPQDIKTLSIDELKVLAYEIRHFLVDSVSKTGGHMASNLGVVELTIALHYVFDSPKDHMIWDVSHQSYVHKLLTGRKSEFSSLRQLGGLSGFTKRSESEHDKFDTGHSSTSISAGLGIAMARDLKHETYDVVSIIGDGAMTGGMAFEAMNHLGHSAVNLKLILNDNEMSISENVGGLSRALNRLRTNQTYFSLKGITKGKLSKVPSVGDPMVRFISRLKGGLKYYLVKNGQFFEDLGITYIGPVDGHDLEALIAHLKMIQKTKEPVLLHVLTQKGKGYAFAEQHPNRYHGVGRFDSAKVIEAVEKEDYSKVFGDTLVELATHNSKIVAISAAMIEGTGLSNFRRLFPKRIFDVGISEQHAVTLGAGMATQGVKPYIAIYSTFFQRAYDQIIHDVCIQNLPVVFCIDRAGIVGNDGETHHGIFDISYLNAIPNLKILSPKDGNELRNMLTYSAQYFEGPIAIRYPRGMANFSTPVSSEGWEPEVMMTGEKIAVIATGKMSLIALEASQRVASEIGFSPTVIHVPQIKPMAHDLLESLVAGHKYIITVEDHTVIGGFGDAVLRGLSGKINNALTYRIGYKDEFIEQGDVSDLLRFHGLDAEGIAKQIKEVLNG</sequence>
<reference evidence="12 13" key="1">
    <citation type="submission" date="2021-01" db="EMBL/GenBank/DDBJ databases">
        <title>Genomic Encyclopedia of Type Strains, Phase IV (KMG-IV): sequencing the most valuable type-strain genomes for metagenomic binning, comparative biology and taxonomic classification.</title>
        <authorList>
            <person name="Goeker M."/>
        </authorList>
    </citation>
    <scope>NUCLEOTIDE SEQUENCE [LARGE SCALE GENOMIC DNA]</scope>
    <source>
        <strain evidence="12 13">DSM 24436</strain>
    </source>
</reference>
<gene>
    <name evidence="10" type="primary">dxs</name>
    <name evidence="12" type="ORF">JOC49_001081</name>
</gene>
<dbReference type="CDD" id="cd07033">
    <property type="entry name" value="TPP_PYR_DXS_TK_like"/>
    <property type="match status" value="1"/>
</dbReference>
<dbReference type="EC" id="2.2.1.7" evidence="10"/>
<dbReference type="InterPro" id="IPR005477">
    <property type="entry name" value="Dxylulose-5-P_synthase"/>
</dbReference>
<feature type="binding site" evidence="10">
    <location>
        <position position="366"/>
    </location>
    <ligand>
        <name>thiamine diphosphate</name>
        <dbReference type="ChEBI" id="CHEBI:58937"/>
    </ligand>
</feature>
<keyword evidence="7 10" id="KW-0784">Thiamine biosynthesis</keyword>
<comment type="subunit">
    <text evidence="3 10">Homodimer.</text>
</comment>
<evidence type="ECO:0000256" key="10">
    <source>
        <dbReference type="HAMAP-Rule" id="MF_00315"/>
    </source>
</evidence>
<dbReference type="PROSITE" id="PS00801">
    <property type="entry name" value="TRANSKETOLASE_1"/>
    <property type="match status" value="1"/>
</dbReference>
<evidence type="ECO:0000256" key="3">
    <source>
        <dbReference type="ARBA" id="ARBA00011738"/>
    </source>
</evidence>
<feature type="binding site" evidence="10">
    <location>
        <position position="175"/>
    </location>
    <ligand>
        <name>thiamine diphosphate</name>
        <dbReference type="ChEBI" id="CHEBI:58937"/>
    </ligand>
</feature>
<feature type="binding site" evidence="10">
    <location>
        <position position="175"/>
    </location>
    <ligand>
        <name>Mg(2+)</name>
        <dbReference type="ChEBI" id="CHEBI:18420"/>
    </ligand>
</feature>
<comment type="function">
    <text evidence="10">Catalyzes the acyloin condensation reaction between C atoms 2 and 3 of pyruvate and glyceraldehyde 3-phosphate to yield 1-deoxy-D-xylulose-5-phosphate (DXP).</text>
</comment>
<dbReference type="InterPro" id="IPR049557">
    <property type="entry name" value="Transketolase_CS"/>
</dbReference>
<dbReference type="Gene3D" id="3.40.50.920">
    <property type="match status" value="1"/>
</dbReference>
<name>A0ABS2MQ86_9FIRM</name>
<evidence type="ECO:0000256" key="5">
    <source>
        <dbReference type="ARBA" id="ARBA00022723"/>
    </source>
</evidence>